<dbReference type="Proteomes" id="UP000886469">
    <property type="component" value="Unassembled WGS sequence"/>
</dbReference>
<keyword evidence="1" id="KW-0472">Membrane</keyword>
<evidence type="ECO:0000313" key="4">
    <source>
        <dbReference type="Proteomes" id="UP000886469"/>
    </source>
</evidence>
<evidence type="ECO:0000259" key="2">
    <source>
        <dbReference type="Pfam" id="PF07885"/>
    </source>
</evidence>
<comment type="caution">
    <text evidence="3">The sequence shown here is derived from an EMBL/GenBank/DDBJ whole genome shotgun (WGS) entry which is preliminary data.</text>
</comment>
<dbReference type="Gene3D" id="1.10.287.70">
    <property type="match status" value="1"/>
</dbReference>
<feature type="transmembrane region" description="Helical" evidence="1">
    <location>
        <begin position="73"/>
        <end position="98"/>
    </location>
</feature>
<keyword evidence="1" id="KW-0812">Transmembrane</keyword>
<feature type="domain" description="Potassium channel" evidence="2">
    <location>
        <begin position="26"/>
        <end position="93"/>
    </location>
</feature>
<reference evidence="3" key="1">
    <citation type="submission" date="2019-03" db="EMBL/GenBank/DDBJ databases">
        <title>Metabolic reconstructions from genomes of highly enriched 'Candidatus Accumulibacter' and 'Candidatus Competibacter' bioreactor populations.</title>
        <authorList>
            <person name="Annavajhala M.K."/>
            <person name="Welles L."/>
            <person name="Abbas B."/>
            <person name="Sorokin D."/>
            <person name="Park H."/>
            <person name="Van Loosdrecht M."/>
            <person name="Chandran K."/>
        </authorList>
    </citation>
    <scope>NUCLEOTIDE SEQUENCE</scope>
    <source>
        <strain evidence="3">SBR_L</strain>
    </source>
</reference>
<feature type="transmembrane region" description="Helical" evidence="1">
    <location>
        <begin position="12"/>
        <end position="36"/>
    </location>
</feature>
<dbReference type="SUPFAM" id="SSF81324">
    <property type="entry name" value="Voltage-gated potassium channels"/>
    <property type="match status" value="1"/>
</dbReference>
<dbReference type="Pfam" id="PF07885">
    <property type="entry name" value="Ion_trans_2"/>
    <property type="match status" value="1"/>
</dbReference>
<keyword evidence="4" id="KW-1185">Reference proteome</keyword>
<keyword evidence="1" id="KW-1133">Transmembrane helix</keyword>
<sequence>MRRVSQGLQRSTWRLLGLLISMPAAVVLFGSVFMVASEYLEGKPMGFWSSLEWASETLTTTGYGAYAPWQHPLMIVFVILTQFVGMFFLVLVFPFYVMPYIEERFEVRLPHRLPEMN</sequence>
<accession>A0ABX1TFW2</accession>
<dbReference type="RefSeq" id="WP_169071663.1">
    <property type="nucleotide sequence ID" value="NZ_JAZKUC010000002.1"/>
</dbReference>
<gene>
    <name evidence="3" type="ORF">E4Q08_19925</name>
</gene>
<evidence type="ECO:0000256" key="1">
    <source>
        <dbReference type="SAM" id="Phobius"/>
    </source>
</evidence>
<dbReference type="EMBL" id="SPMX01000072">
    <property type="protein sequence ID" value="NMQ07346.1"/>
    <property type="molecule type" value="Genomic_DNA"/>
</dbReference>
<evidence type="ECO:0000313" key="3">
    <source>
        <dbReference type="EMBL" id="NMQ07346.1"/>
    </source>
</evidence>
<organism evidence="3 4">
    <name type="scientific">Candidatus Accumulibacter contiguus</name>
    <dbReference type="NCBI Taxonomy" id="2954381"/>
    <lineage>
        <taxon>Bacteria</taxon>
        <taxon>Pseudomonadati</taxon>
        <taxon>Pseudomonadota</taxon>
        <taxon>Betaproteobacteria</taxon>
        <taxon>Candidatus Accumulibacter</taxon>
    </lineage>
</organism>
<protein>
    <recommendedName>
        <fullName evidence="2">Potassium channel domain-containing protein</fullName>
    </recommendedName>
</protein>
<name>A0ABX1TFW2_9PROT</name>
<proteinExistence type="predicted"/>
<dbReference type="InterPro" id="IPR013099">
    <property type="entry name" value="K_chnl_dom"/>
</dbReference>